<comment type="caution">
    <text evidence="9">The sequence shown here is derived from an EMBL/GenBank/DDBJ whole genome shotgun (WGS) entry which is preliminary data.</text>
</comment>
<protein>
    <recommendedName>
        <fullName evidence="8">GRIP domain-containing protein</fullName>
    </recommendedName>
</protein>
<evidence type="ECO:0000256" key="4">
    <source>
        <dbReference type="ARBA" id="ARBA00023054"/>
    </source>
</evidence>
<evidence type="ECO:0000313" key="10">
    <source>
        <dbReference type="Proteomes" id="UP001177023"/>
    </source>
</evidence>
<evidence type="ECO:0000313" key="9">
    <source>
        <dbReference type="EMBL" id="CAJ0583070.1"/>
    </source>
</evidence>
<keyword evidence="5" id="KW-0472">Membrane</keyword>
<evidence type="ECO:0000259" key="8">
    <source>
        <dbReference type="PROSITE" id="PS50913"/>
    </source>
</evidence>
<dbReference type="AlphaFoldDB" id="A0AA36G8D9"/>
<evidence type="ECO:0000256" key="7">
    <source>
        <dbReference type="SAM" id="MobiDB-lite"/>
    </source>
</evidence>
<evidence type="ECO:0000256" key="6">
    <source>
        <dbReference type="SAM" id="Coils"/>
    </source>
</evidence>
<reference evidence="9" key="1">
    <citation type="submission" date="2023-06" db="EMBL/GenBank/DDBJ databases">
        <authorList>
            <person name="Delattre M."/>
        </authorList>
    </citation>
    <scope>NUCLEOTIDE SEQUENCE</scope>
    <source>
        <strain evidence="9">AF72</strain>
    </source>
</reference>
<feature type="coiled-coil region" evidence="6">
    <location>
        <begin position="414"/>
        <end position="474"/>
    </location>
</feature>
<dbReference type="Proteomes" id="UP001177023">
    <property type="component" value="Unassembled WGS sequence"/>
</dbReference>
<feature type="compositionally biased region" description="Basic and acidic residues" evidence="7">
    <location>
        <begin position="250"/>
        <end position="259"/>
    </location>
</feature>
<proteinExistence type="predicted"/>
<feature type="compositionally biased region" description="Low complexity" evidence="7">
    <location>
        <begin position="238"/>
        <end position="249"/>
    </location>
</feature>
<dbReference type="InterPro" id="IPR000237">
    <property type="entry name" value="GRIP_dom"/>
</dbReference>
<feature type="coiled-coil region" evidence="6">
    <location>
        <begin position="342"/>
        <end position="376"/>
    </location>
</feature>
<keyword evidence="3" id="KW-0963">Cytoplasm</keyword>
<dbReference type="GO" id="GO:0005794">
    <property type="term" value="C:Golgi apparatus"/>
    <property type="evidence" value="ECO:0007669"/>
    <property type="project" value="TreeGrafter"/>
</dbReference>
<keyword evidence="10" id="KW-1185">Reference proteome</keyword>
<feature type="non-terminal residue" evidence="9">
    <location>
        <position position="671"/>
    </location>
</feature>
<gene>
    <name evidence="9" type="ORF">MSPICULIGERA_LOCUS21184</name>
</gene>
<feature type="coiled-coil region" evidence="6">
    <location>
        <begin position="4"/>
        <end position="117"/>
    </location>
</feature>
<dbReference type="PANTHER" id="PTHR23157:SF25">
    <property type="entry name" value="GRIP AND COILED-COIL DOMAIN-CONTAINING PROTEIN 1"/>
    <property type="match status" value="1"/>
</dbReference>
<dbReference type="Pfam" id="PF01465">
    <property type="entry name" value="GRIP"/>
    <property type="match status" value="1"/>
</dbReference>
<sequence>MASVEALKKELAASNKELLFYQQKVKDVVQAYKNLDAEKKAMEKAVNALKTVSGDSSGSETDTSIANLKDALAELSTEGMKKEQAFIADKKALMEEVEKQKAKAAKLAAQFETQQEQVAKGIKFAEKYKALKQSIREMDANREIEIQDHGSVLAEMQKRYAAEKSRADKLQKELNETGGKAGKEATDALVNAQKRQTELEGLVEKLRTELDLWKGRASITPTTQNLQKEVEQLKSELAAAGNQAQAHAQVEAKKEEQRRQDLENRLVALSEQAAISEQRAHEAEEQTKESRRRIQELEAKIGKLGTEGPVGTSENLGDLEKNLKELVSTIRSKKPDIDVYEIVGAKRDLQQQKLKYERLEDEYEKYKLRAEAILRSKQNTQEDENDREESGLRNLVSQLHEKLRNLEISAATDRVDHEQTARSLKERITELESGEEKLMRDMRAEMSAKISDMEQEIQKQRNRTLELLTEKEKELEATRSILVSVRSEQLQSSPPRDPHQKTSVVKKRSTGEPRYVERRKSSGFRHRSTDSVASGLDYTAETSSTHIPLTNESRNIYYEELVAKKNMEINELRSLLHSQEYRVKEAEQNNLTRDIQHKEMSERLKEEIRTLEGKVTLLSGENGREIEYLRNIFVQLVQKEDPIAKKQIFKAMGMCLKLSPNEMKAIEKKNF</sequence>
<dbReference type="EMBL" id="CATQJA010002665">
    <property type="protein sequence ID" value="CAJ0583070.1"/>
    <property type="molecule type" value="Genomic_DNA"/>
</dbReference>
<evidence type="ECO:0000256" key="2">
    <source>
        <dbReference type="ARBA" id="ARBA00004496"/>
    </source>
</evidence>
<evidence type="ECO:0000256" key="1">
    <source>
        <dbReference type="ARBA" id="ARBA00004184"/>
    </source>
</evidence>
<evidence type="ECO:0000256" key="5">
    <source>
        <dbReference type="ARBA" id="ARBA00023136"/>
    </source>
</evidence>
<name>A0AA36G8D9_9BILA</name>
<dbReference type="PROSITE" id="PS50913">
    <property type="entry name" value="GRIP"/>
    <property type="match status" value="1"/>
</dbReference>
<evidence type="ECO:0000256" key="3">
    <source>
        <dbReference type="ARBA" id="ARBA00022490"/>
    </source>
</evidence>
<organism evidence="9 10">
    <name type="scientific">Mesorhabditis spiculigera</name>
    <dbReference type="NCBI Taxonomy" id="96644"/>
    <lineage>
        <taxon>Eukaryota</taxon>
        <taxon>Metazoa</taxon>
        <taxon>Ecdysozoa</taxon>
        <taxon>Nematoda</taxon>
        <taxon>Chromadorea</taxon>
        <taxon>Rhabditida</taxon>
        <taxon>Rhabditina</taxon>
        <taxon>Rhabditomorpha</taxon>
        <taxon>Rhabditoidea</taxon>
        <taxon>Rhabditidae</taxon>
        <taxon>Mesorhabditinae</taxon>
        <taxon>Mesorhabditis</taxon>
    </lineage>
</organism>
<dbReference type="PANTHER" id="PTHR23157">
    <property type="entry name" value="GRIP AND COILED-COIL DOMAIN-CONTAINING PROTEIN 1"/>
    <property type="match status" value="1"/>
</dbReference>
<dbReference type="InterPro" id="IPR051952">
    <property type="entry name" value="Golgi-autophagy_related"/>
</dbReference>
<feature type="region of interest" description="Disordered" evidence="7">
    <location>
        <begin position="486"/>
        <end position="529"/>
    </location>
</feature>
<keyword evidence="4 6" id="KW-0175">Coiled coil</keyword>
<dbReference type="SMART" id="SM00755">
    <property type="entry name" value="Grip"/>
    <property type="match status" value="1"/>
</dbReference>
<feature type="coiled-coil region" evidence="6">
    <location>
        <begin position="569"/>
        <end position="621"/>
    </location>
</feature>
<accession>A0AA36G8D9</accession>
<feature type="domain" description="GRIP" evidence="8">
    <location>
        <begin position="619"/>
        <end position="669"/>
    </location>
</feature>
<comment type="subcellular location">
    <subcellularLocation>
        <location evidence="2">Cytoplasm</location>
    </subcellularLocation>
    <subcellularLocation>
        <location evidence="1">Endomembrane system</location>
        <topology evidence="1">Peripheral membrane protein</topology>
    </subcellularLocation>
</comment>
<feature type="region of interest" description="Disordered" evidence="7">
    <location>
        <begin position="238"/>
        <end position="259"/>
    </location>
</feature>
<feature type="compositionally biased region" description="Basic and acidic residues" evidence="7">
    <location>
        <begin position="509"/>
        <end position="520"/>
    </location>
</feature>